<proteinExistence type="predicted"/>
<feature type="domain" description="DUF7924" evidence="2">
    <location>
        <begin position="273"/>
        <end position="433"/>
    </location>
</feature>
<feature type="region of interest" description="Disordered" evidence="1">
    <location>
        <begin position="423"/>
        <end position="467"/>
    </location>
</feature>
<dbReference type="AlphaFoldDB" id="C5FKX6"/>
<feature type="compositionally biased region" description="Basic and acidic residues" evidence="1">
    <location>
        <begin position="423"/>
        <end position="440"/>
    </location>
</feature>
<feature type="compositionally biased region" description="Polar residues" evidence="1">
    <location>
        <begin position="454"/>
        <end position="467"/>
    </location>
</feature>
<keyword evidence="4" id="KW-1185">Reference proteome</keyword>
<gene>
    <name evidence="3" type="ORF">MCYG_03167</name>
</gene>
<dbReference type="RefSeq" id="XP_002847661.1">
    <property type="nucleotide sequence ID" value="XM_002847615.1"/>
</dbReference>
<dbReference type="InterPro" id="IPR057684">
    <property type="entry name" value="DUF7924"/>
</dbReference>
<dbReference type="GeneID" id="9230343"/>
<organism evidence="3 4">
    <name type="scientific">Arthroderma otae (strain ATCC MYA-4605 / CBS 113480)</name>
    <name type="common">Microsporum canis</name>
    <dbReference type="NCBI Taxonomy" id="554155"/>
    <lineage>
        <taxon>Eukaryota</taxon>
        <taxon>Fungi</taxon>
        <taxon>Dikarya</taxon>
        <taxon>Ascomycota</taxon>
        <taxon>Pezizomycotina</taxon>
        <taxon>Eurotiomycetes</taxon>
        <taxon>Eurotiomycetidae</taxon>
        <taxon>Onygenales</taxon>
        <taxon>Arthrodermataceae</taxon>
        <taxon>Microsporum</taxon>
    </lineage>
</organism>
<evidence type="ECO:0000256" key="1">
    <source>
        <dbReference type="SAM" id="MobiDB-lite"/>
    </source>
</evidence>
<dbReference type="eggNOG" id="ENOG502SJYB">
    <property type="taxonomic scope" value="Eukaryota"/>
</dbReference>
<feature type="compositionally biased region" description="Low complexity" evidence="1">
    <location>
        <begin position="151"/>
        <end position="162"/>
    </location>
</feature>
<dbReference type="Pfam" id="PF25545">
    <property type="entry name" value="DUF7924"/>
    <property type="match status" value="1"/>
</dbReference>
<accession>C5FKX6</accession>
<dbReference type="Proteomes" id="UP000002035">
    <property type="component" value="Unassembled WGS sequence"/>
</dbReference>
<evidence type="ECO:0000259" key="2">
    <source>
        <dbReference type="Pfam" id="PF25545"/>
    </source>
</evidence>
<feature type="compositionally biased region" description="Basic and acidic residues" evidence="1">
    <location>
        <begin position="12"/>
        <end position="22"/>
    </location>
</feature>
<dbReference type="HOGENOM" id="CLU_023878_1_0_1"/>
<dbReference type="OrthoDB" id="5403634at2759"/>
<dbReference type="EMBL" id="DS995703">
    <property type="protein sequence ID" value="EEQ30348.1"/>
    <property type="molecule type" value="Genomic_DNA"/>
</dbReference>
<sequence>MACPVSVGPSRKRQEREEHLDGHSLKKLRLDRPASAYWDSLSKIWLTRDALEELDRRNGASDSISGLSKPPIRPLTRQFQAALKCRYETLASDPSKSCKPANLREIRRLSRQGGPDLSDLRNFPDPHAPLYQSMSINSFGRRKRRAGSPPDDSNNKTTTKTTSTYNRNFEQRLIDYGVYPDGYEYPDGRLPAMPNNWDEINEKLAQPRPSLSPSKFSESEFRKFKRADTIASKEKPVATSVVPTIDGNISDPKCVGGDYPFGNLAPLTDGTLANAKPDHFYGARPEQLNREIRDELNDFIIPSTQGSLLMAPNFFLEAKGPDGSPAVATRQACYDGALGARGIHKLQSYKQDKPVYDNKAYTITSTYLAGTLKLYTTHPIAPRESNGRPEYIMTQLNAWSMVGNADGFRHGASAYRNARDWAKEQRDNHIKSANERHRQAQSEVLSTSEREATSEPTVIQEGSDTSATSAEFHDAAWSFAQPNDSVEDPQDPNKQTKRARIRANSISLREWCDDWMLLITHYDLPDEFNNLWWNPCNDQLVMDAKRVEQTNTTSYKVISSNTEIEREANMRIVN</sequence>
<protein>
    <recommendedName>
        <fullName evidence="2">DUF7924 domain-containing protein</fullName>
    </recommendedName>
</protein>
<evidence type="ECO:0000313" key="3">
    <source>
        <dbReference type="EMBL" id="EEQ30348.1"/>
    </source>
</evidence>
<feature type="region of interest" description="Disordered" evidence="1">
    <location>
        <begin position="480"/>
        <end position="499"/>
    </location>
</feature>
<dbReference type="VEuPathDB" id="FungiDB:MCYG_03167"/>
<evidence type="ECO:0000313" key="4">
    <source>
        <dbReference type="Proteomes" id="UP000002035"/>
    </source>
</evidence>
<reference evidence="4" key="1">
    <citation type="journal article" date="2012" name="MBio">
        <title>Comparative genome analysis of Trichophyton rubrum and related dermatophytes reveals candidate genes involved in infection.</title>
        <authorList>
            <person name="Martinez D.A."/>
            <person name="Oliver B.G."/>
            <person name="Graeser Y."/>
            <person name="Goldberg J.M."/>
            <person name="Li W."/>
            <person name="Martinez-Rossi N.M."/>
            <person name="Monod M."/>
            <person name="Shelest E."/>
            <person name="Barton R.C."/>
            <person name="Birch E."/>
            <person name="Brakhage A.A."/>
            <person name="Chen Z."/>
            <person name="Gurr S.J."/>
            <person name="Heiman D."/>
            <person name="Heitman J."/>
            <person name="Kosti I."/>
            <person name="Rossi A."/>
            <person name="Saif S."/>
            <person name="Samalova M."/>
            <person name="Saunders C.W."/>
            <person name="Shea T."/>
            <person name="Summerbell R.C."/>
            <person name="Xu J."/>
            <person name="Young S."/>
            <person name="Zeng Q."/>
            <person name="Birren B.W."/>
            <person name="Cuomo C.A."/>
            <person name="White T.C."/>
        </authorList>
    </citation>
    <scope>NUCLEOTIDE SEQUENCE [LARGE SCALE GENOMIC DNA]</scope>
    <source>
        <strain evidence="4">ATCC MYA-4605 / CBS 113480</strain>
    </source>
</reference>
<dbReference type="OMA" id="EREANMR"/>
<dbReference type="STRING" id="554155.C5FKX6"/>
<feature type="region of interest" description="Disordered" evidence="1">
    <location>
        <begin position="110"/>
        <end position="162"/>
    </location>
</feature>
<name>C5FKX6_ARTOC</name>
<feature type="region of interest" description="Disordered" evidence="1">
    <location>
        <begin position="1"/>
        <end position="22"/>
    </location>
</feature>